<feature type="region of interest" description="Disordered" evidence="1">
    <location>
        <begin position="64"/>
        <end position="130"/>
    </location>
</feature>
<comment type="caution">
    <text evidence="2">The sequence shown here is derived from an EMBL/GenBank/DDBJ whole genome shotgun (WGS) entry which is preliminary data.</text>
</comment>
<sequence length="130" mass="14366">MAGPCEMERFVLLKGSRDDNGGHSRQECEPDISIPALAAGLSNYVNGKRWWGDARLWTSLTMEQTGTTVSSGPEQCKLISSEERGQQERRAGKEDPSPTDTQIKTLPVCSGPAGTQPDKRTDRRTQREMD</sequence>
<feature type="compositionally biased region" description="Polar residues" evidence="1">
    <location>
        <begin position="64"/>
        <end position="73"/>
    </location>
</feature>
<proteinExistence type="predicted"/>
<name>A0A9N7Z1R3_PLEPL</name>
<keyword evidence="3" id="KW-1185">Reference proteome</keyword>
<evidence type="ECO:0000313" key="2">
    <source>
        <dbReference type="EMBL" id="CAB1446526.1"/>
    </source>
</evidence>
<dbReference type="Proteomes" id="UP001153269">
    <property type="component" value="Unassembled WGS sequence"/>
</dbReference>
<feature type="compositionally biased region" description="Basic and acidic residues" evidence="1">
    <location>
        <begin position="80"/>
        <end position="96"/>
    </location>
</feature>
<dbReference type="EMBL" id="CADEAL010003918">
    <property type="protein sequence ID" value="CAB1446526.1"/>
    <property type="molecule type" value="Genomic_DNA"/>
</dbReference>
<evidence type="ECO:0000256" key="1">
    <source>
        <dbReference type="SAM" id="MobiDB-lite"/>
    </source>
</evidence>
<dbReference type="AlphaFoldDB" id="A0A9N7Z1R3"/>
<accession>A0A9N7Z1R3</accession>
<gene>
    <name evidence="2" type="ORF">PLEPLA_LOCUS34252</name>
</gene>
<protein>
    <submittedName>
        <fullName evidence="2">Uncharacterized protein</fullName>
    </submittedName>
</protein>
<organism evidence="2 3">
    <name type="scientific">Pleuronectes platessa</name>
    <name type="common">European plaice</name>
    <dbReference type="NCBI Taxonomy" id="8262"/>
    <lineage>
        <taxon>Eukaryota</taxon>
        <taxon>Metazoa</taxon>
        <taxon>Chordata</taxon>
        <taxon>Craniata</taxon>
        <taxon>Vertebrata</taxon>
        <taxon>Euteleostomi</taxon>
        <taxon>Actinopterygii</taxon>
        <taxon>Neopterygii</taxon>
        <taxon>Teleostei</taxon>
        <taxon>Neoteleostei</taxon>
        <taxon>Acanthomorphata</taxon>
        <taxon>Carangaria</taxon>
        <taxon>Pleuronectiformes</taxon>
        <taxon>Pleuronectoidei</taxon>
        <taxon>Pleuronectidae</taxon>
        <taxon>Pleuronectes</taxon>
    </lineage>
</organism>
<reference evidence="2" key="1">
    <citation type="submission" date="2020-03" db="EMBL/GenBank/DDBJ databases">
        <authorList>
            <person name="Weist P."/>
        </authorList>
    </citation>
    <scope>NUCLEOTIDE SEQUENCE</scope>
</reference>
<feature type="compositionally biased region" description="Basic and acidic residues" evidence="1">
    <location>
        <begin position="117"/>
        <end position="130"/>
    </location>
</feature>
<evidence type="ECO:0000313" key="3">
    <source>
        <dbReference type="Proteomes" id="UP001153269"/>
    </source>
</evidence>